<reference evidence="2 3" key="1">
    <citation type="submission" date="2023-12" db="EMBL/GenBank/DDBJ databases">
        <title>Amycolatopsis sp. V23-08.</title>
        <authorList>
            <person name="Somphong A."/>
        </authorList>
    </citation>
    <scope>NUCLEOTIDE SEQUENCE [LARGE SCALE GENOMIC DNA]</scope>
    <source>
        <strain evidence="2 3">V23-08</strain>
    </source>
</reference>
<dbReference type="Proteomes" id="UP001304298">
    <property type="component" value="Unassembled WGS sequence"/>
</dbReference>
<proteinExistence type="predicted"/>
<evidence type="ECO:0000313" key="3">
    <source>
        <dbReference type="Proteomes" id="UP001304298"/>
    </source>
</evidence>
<evidence type="ECO:0000313" key="2">
    <source>
        <dbReference type="EMBL" id="MEA5367764.1"/>
    </source>
</evidence>
<accession>A0ABU5RPL3</accession>
<dbReference type="EMBL" id="JAYFSI010000027">
    <property type="protein sequence ID" value="MEA5367764.1"/>
    <property type="molecule type" value="Genomic_DNA"/>
</dbReference>
<comment type="caution">
    <text evidence="2">The sequence shown here is derived from an EMBL/GenBank/DDBJ whole genome shotgun (WGS) entry which is preliminary data.</text>
</comment>
<dbReference type="RefSeq" id="WP_323337897.1">
    <property type="nucleotide sequence ID" value="NZ_JAYFSI010000027.1"/>
</dbReference>
<organism evidence="2 3">
    <name type="scientific">Amycolatopsis heterodermiae</name>
    <dbReference type="NCBI Taxonomy" id="3110235"/>
    <lineage>
        <taxon>Bacteria</taxon>
        <taxon>Bacillati</taxon>
        <taxon>Actinomycetota</taxon>
        <taxon>Actinomycetes</taxon>
        <taxon>Pseudonocardiales</taxon>
        <taxon>Pseudonocardiaceae</taxon>
        <taxon>Amycolatopsis</taxon>
    </lineage>
</organism>
<gene>
    <name evidence="2" type="ORF">VA596_50095</name>
</gene>
<feature type="region of interest" description="Disordered" evidence="1">
    <location>
        <begin position="84"/>
        <end position="103"/>
    </location>
</feature>
<sequence>MTTAYRPIGTERFKLAAVLRRRGVRLERATDTFERAECNWRATPTCGPTEFRIHRDPAGTGDVVAEPWLVGICCFTDALNAAQDEQDPNSDADLIVETRAEAA</sequence>
<keyword evidence="3" id="KW-1185">Reference proteome</keyword>
<protein>
    <submittedName>
        <fullName evidence="2">Uncharacterized protein</fullName>
    </submittedName>
</protein>
<evidence type="ECO:0000256" key="1">
    <source>
        <dbReference type="SAM" id="MobiDB-lite"/>
    </source>
</evidence>
<name>A0ABU5RPL3_9PSEU</name>